<dbReference type="Proteomes" id="UP000548326">
    <property type="component" value="Unassembled WGS sequence"/>
</dbReference>
<dbReference type="Gene3D" id="3.90.1200.10">
    <property type="match status" value="1"/>
</dbReference>
<dbReference type="EMBL" id="JACHCA010000018">
    <property type="protein sequence ID" value="MBB6130908.1"/>
    <property type="molecule type" value="Genomic_DNA"/>
</dbReference>
<dbReference type="PANTHER" id="PTHR21064">
    <property type="entry name" value="AMINOGLYCOSIDE PHOSPHOTRANSFERASE DOMAIN-CONTAINING PROTEIN-RELATED"/>
    <property type="match status" value="1"/>
</dbReference>
<evidence type="ECO:0000313" key="3">
    <source>
        <dbReference type="Proteomes" id="UP000548326"/>
    </source>
</evidence>
<proteinExistence type="predicted"/>
<reference evidence="2 3" key="1">
    <citation type="submission" date="2020-08" db="EMBL/GenBank/DDBJ databases">
        <title>Genomic Encyclopedia of Type Strains, Phase IV (KMG-V): Genome sequencing to study the core and pangenomes of soil and plant-associated prokaryotes.</title>
        <authorList>
            <person name="Whitman W."/>
        </authorList>
    </citation>
    <scope>NUCLEOTIDE SEQUENCE [LARGE SCALE GENOMIC DNA]</scope>
    <source>
        <strain evidence="2 3">MP601</strain>
    </source>
</reference>
<dbReference type="InterPro" id="IPR011009">
    <property type="entry name" value="Kinase-like_dom_sf"/>
</dbReference>
<keyword evidence="2" id="KW-0808">Transferase</keyword>
<gene>
    <name evidence="2" type="ORF">HDF22_005054</name>
</gene>
<dbReference type="AlphaFoldDB" id="A0A841JQ77"/>
<feature type="domain" description="Aminoglycoside phosphotransferase" evidence="1">
    <location>
        <begin position="18"/>
        <end position="249"/>
    </location>
</feature>
<sequence>MFDVILKSFDLIAHDYHIEKFGEGLINRTWKITGFKNDNEFILQQINKNVFKTPAHIAQNTNKIDNYLSKRYPDYLFVASLPTITGDYMVKYTDNEYYRLFPFIKNSITLNTVQTRDEAFEAARQFAKFTNLLAGFNVSNLQYTLSGFHDLSGRFETFKRVVKNAGAERLTEARDTIDRAFGHRDIADVHQSIMHDQLIPLRVVHHDTKISNILFDTDHKGLCVIDLDTVMPGYYISDVGDMMRTYLSPANEEEQDFSLIEVREDFFAAIVEGYLSEMNSNLTEGERELFVYSGKFMIYMQAIRFLTDYLNNDIYYGSSYPGHNLVRARNQFTLLEKYMASEDKFMQMVSATQSQPK</sequence>
<evidence type="ECO:0000259" key="1">
    <source>
        <dbReference type="Pfam" id="PF01636"/>
    </source>
</evidence>
<organism evidence="2 3">
    <name type="scientific">Mucilaginibacter lappiensis</name>
    <dbReference type="NCBI Taxonomy" id="354630"/>
    <lineage>
        <taxon>Bacteria</taxon>
        <taxon>Pseudomonadati</taxon>
        <taxon>Bacteroidota</taxon>
        <taxon>Sphingobacteriia</taxon>
        <taxon>Sphingobacteriales</taxon>
        <taxon>Sphingobacteriaceae</taxon>
        <taxon>Mucilaginibacter</taxon>
    </lineage>
</organism>
<dbReference type="InterPro" id="IPR002575">
    <property type="entry name" value="Aminoglycoside_PTrfase"/>
</dbReference>
<dbReference type="Pfam" id="PF01636">
    <property type="entry name" value="APH"/>
    <property type="match status" value="1"/>
</dbReference>
<evidence type="ECO:0000313" key="2">
    <source>
        <dbReference type="EMBL" id="MBB6130908.1"/>
    </source>
</evidence>
<dbReference type="InterPro" id="IPR050249">
    <property type="entry name" value="Pseudomonas-type_ThrB"/>
</dbReference>
<dbReference type="GO" id="GO:0016301">
    <property type="term" value="F:kinase activity"/>
    <property type="evidence" value="ECO:0007669"/>
    <property type="project" value="UniProtKB-KW"/>
</dbReference>
<dbReference type="RefSeq" id="WP_183589571.1">
    <property type="nucleotide sequence ID" value="NZ_JACHCA010000018.1"/>
</dbReference>
<protein>
    <submittedName>
        <fullName evidence="2">Thiamine kinase-like enzyme</fullName>
    </submittedName>
</protein>
<keyword evidence="2" id="KW-0418">Kinase</keyword>
<dbReference type="PANTHER" id="PTHR21064:SF5">
    <property type="entry name" value="SLR1880 PROTEIN"/>
    <property type="match status" value="1"/>
</dbReference>
<dbReference type="SUPFAM" id="SSF56112">
    <property type="entry name" value="Protein kinase-like (PK-like)"/>
    <property type="match status" value="1"/>
</dbReference>
<accession>A0A841JQ77</accession>
<comment type="caution">
    <text evidence="2">The sequence shown here is derived from an EMBL/GenBank/DDBJ whole genome shotgun (WGS) entry which is preliminary data.</text>
</comment>
<name>A0A841JQ77_9SPHI</name>